<keyword evidence="2" id="KW-1185">Reference proteome</keyword>
<dbReference type="RefSeq" id="WP_256619847.1">
    <property type="nucleotide sequence ID" value="NZ_JANIBC010000010.1"/>
</dbReference>
<sequence length="72" mass="8242">MTTKPSVRTIVLHLLRAAVPERDNEISKLWSRYGHAVEVKPSTKGVTMNADDTRIQFDTKTIDFFWLFGFSA</sequence>
<organism evidence="1 2">
    <name type="scientific">Parvularcula maris</name>
    <dbReference type="NCBI Taxonomy" id="2965077"/>
    <lineage>
        <taxon>Bacteria</taxon>
        <taxon>Pseudomonadati</taxon>
        <taxon>Pseudomonadota</taxon>
        <taxon>Alphaproteobacteria</taxon>
        <taxon>Parvularculales</taxon>
        <taxon>Parvularculaceae</taxon>
        <taxon>Parvularcula</taxon>
    </lineage>
</organism>
<proteinExistence type="predicted"/>
<accession>A0A9X2LA40</accession>
<evidence type="ECO:0000313" key="2">
    <source>
        <dbReference type="Proteomes" id="UP001142610"/>
    </source>
</evidence>
<gene>
    <name evidence="1" type="ORF">NOG11_11170</name>
</gene>
<reference evidence="1" key="1">
    <citation type="submission" date="2022-07" db="EMBL/GenBank/DDBJ databases">
        <title>Parvularcula maris sp. nov., an algicidal bacterium isolated from seawater.</title>
        <authorList>
            <person name="Li F."/>
        </authorList>
    </citation>
    <scope>NUCLEOTIDE SEQUENCE</scope>
    <source>
        <strain evidence="1">BGMRC 0090</strain>
    </source>
</reference>
<dbReference type="AlphaFoldDB" id="A0A9X2LA40"/>
<protein>
    <submittedName>
        <fullName evidence="1">Uncharacterized protein</fullName>
    </submittedName>
</protein>
<evidence type="ECO:0000313" key="1">
    <source>
        <dbReference type="EMBL" id="MCQ8185950.1"/>
    </source>
</evidence>
<name>A0A9X2LA40_9PROT</name>
<dbReference type="EMBL" id="JANIBC010000010">
    <property type="protein sequence ID" value="MCQ8185950.1"/>
    <property type="molecule type" value="Genomic_DNA"/>
</dbReference>
<dbReference type="Proteomes" id="UP001142610">
    <property type="component" value="Unassembled WGS sequence"/>
</dbReference>
<comment type="caution">
    <text evidence="1">The sequence shown here is derived from an EMBL/GenBank/DDBJ whole genome shotgun (WGS) entry which is preliminary data.</text>
</comment>